<reference evidence="1 2" key="1">
    <citation type="submission" date="2021-12" db="EMBL/GenBank/DDBJ databases">
        <title>Mucilaginibacter roseus genome.</title>
        <authorList>
            <person name="Ferreira J.R."/>
            <person name="Newman J.D."/>
        </authorList>
    </citation>
    <scope>NUCLEOTIDE SEQUENCE [LARGE SCALE GENOMIC DNA]</scope>
    <source>
        <strain evidence="1 2">LMG 28454</strain>
    </source>
</reference>
<accession>A0ABS8U916</accession>
<keyword evidence="2" id="KW-1185">Reference proteome</keyword>
<name>A0ABS8U916_9SPHI</name>
<dbReference type="RefSeq" id="WP_232179101.1">
    <property type="nucleotide sequence ID" value="NZ_JAJPWV010000007.1"/>
</dbReference>
<dbReference type="EMBL" id="JAJPWV010000007">
    <property type="protein sequence ID" value="MCD8742539.1"/>
    <property type="molecule type" value="Genomic_DNA"/>
</dbReference>
<evidence type="ECO:0000313" key="1">
    <source>
        <dbReference type="EMBL" id="MCD8742539.1"/>
    </source>
</evidence>
<dbReference type="InterPro" id="IPR018841">
    <property type="entry name" value="DUF2442"/>
</dbReference>
<gene>
    <name evidence="1" type="ORF">LT679_18155</name>
</gene>
<organism evidence="1 2">
    <name type="scientific">Mucilaginibacter roseus</name>
    <dbReference type="NCBI Taxonomy" id="1528868"/>
    <lineage>
        <taxon>Bacteria</taxon>
        <taxon>Pseudomonadati</taxon>
        <taxon>Bacteroidota</taxon>
        <taxon>Sphingobacteriia</taxon>
        <taxon>Sphingobacteriales</taxon>
        <taxon>Sphingobacteriaceae</taxon>
        <taxon>Mucilaginibacter</taxon>
    </lineage>
</organism>
<sequence length="70" mass="8027">MALFTSRKQKKDIKVSFNNGLLQVESDGKGQVFPLDFYPKLLNATEEEQADWELTGNGIRWNKLDVDILL</sequence>
<dbReference type="Gene3D" id="3.30.2020.40">
    <property type="entry name" value="Uncharacterised protein PF10387, DUF2442"/>
    <property type="match status" value="1"/>
</dbReference>
<comment type="caution">
    <text evidence="1">The sequence shown here is derived from an EMBL/GenBank/DDBJ whole genome shotgun (WGS) entry which is preliminary data.</text>
</comment>
<protein>
    <submittedName>
        <fullName evidence="1">DUF2442 domain-containing protein</fullName>
    </submittedName>
</protein>
<evidence type="ECO:0000313" key="2">
    <source>
        <dbReference type="Proteomes" id="UP001199919"/>
    </source>
</evidence>
<proteinExistence type="predicted"/>
<dbReference type="Proteomes" id="UP001199919">
    <property type="component" value="Unassembled WGS sequence"/>
</dbReference>
<dbReference type="Pfam" id="PF10387">
    <property type="entry name" value="DUF2442"/>
    <property type="match status" value="1"/>
</dbReference>